<protein>
    <submittedName>
        <fullName evidence="2">Uncharacterized protein</fullName>
    </submittedName>
</protein>
<dbReference type="AlphaFoldDB" id="A0A917W6J0"/>
<evidence type="ECO:0000313" key="3">
    <source>
        <dbReference type="Proteomes" id="UP000613840"/>
    </source>
</evidence>
<dbReference type="Proteomes" id="UP000613840">
    <property type="component" value="Unassembled WGS sequence"/>
</dbReference>
<organism evidence="2 3">
    <name type="scientific">Microlunatus endophyticus</name>
    <dbReference type="NCBI Taxonomy" id="1716077"/>
    <lineage>
        <taxon>Bacteria</taxon>
        <taxon>Bacillati</taxon>
        <taxon>Actinomycetota</taxon>
        <taxon>Actinomycetes</taxon>
        <taxon>Propionibacteriales</taxon>
        <taxon>Propionibacteriaceae</taxon>
        <taxon>Microlunatus</taxon>
    </lineage>
</organism>
<evidence type="ECO:0000313" key="2">
    <source>
        <dbReference type="EMBL" id="GGL69872.1"/>
    </source>
</evidence>
<feature type="transmembrane region" description="Helical" evidence="1">
    <location>
        <begin position="6"/>
        <end position="30"/>
    </location>
</feature>
<keyword evidence="1" id="KW-0812">Transmembrane</keyword>
<reference evidence="2" key="1">
    <citation type="journal article" date="2014" name="Int. J. Syst. Evol. Microbiol.">
        <title>Complete genome sequence of Corynebacterium casei LMG S-19264T (=DSM 44701T), isolated from a smear-ripened cheese.</title>
        <authorList>
            <consortium name="US DOE Joint Genome Institute (JGI-PGF)"/>
            <person name="Walter F."/>
            <person name="Albersmeier A."/>
            <person name="Kalinowski J."/>
            <person name="Ruckert C."/>
        </authorList>
    </citation>
    <scope>NUCLEOTIDE SEQUENCE</scope>
    <source>
        <strain evidence="2">CGMCC 4.7306</strain>
    </source>
</reference>
<gene>
    <name evidence="2" type="ORF">GCM10011575_30540</name>
</gene>
<dbReference type="EMBL" id="BMMZ01000007">
    <property type="protein sequence ID" value="GGL69872.1"/>
    <property type="molecule type" value="Genomic_DNA"/>
</dbReference>
<keyword evidence="1" id="KW-1133">Transmembrane helix</keyword>
<keyword evidence="1" id="KW-0472">Membrane</keyword>
<evidence type="ECO:0000256" key="1">
    <source>
        <dbReference type="SAM" id="Phobius"/>
    </source>
</evidence>
<accession>A0A917W6J0</accession>
<name>A0A917W6J0_9ACTN</name>
<sequence>MTELPLWAVYVVSFGTPLCALAGVLISGWWNGRRQRQQMFQRHLEWASELALSSDERTRAFGVGQLDALRQSPWYSVRDEALLAAALEEALQPAAGDIDASSAKILLVQTGEPGETEGDDIEDGD</sequence>
<dbReference type="RefSeq" id="WP_188896231.1">
    <property type="nucleotide sequence ID" value="NZ_BMMZ01000007.1"/>
</dbReference>
<reference evidence="2" key="2">
    <citation type="submission" date="2020-09" db="EMBL/GenBank/DDBJ databases">
        <authorList>
            <person name="Sun Q."/>
            <person name="Zhou Y."/>
        </authorList>
    </citation>
    <scope>NUCLEOTIDE SEQUENCE</scope>
    <source>
        <strain evidence="2">CGMCC 4.7306</strain>
    </source>
</reference>
<keyword evidence="3" id="KW-1185">Reference proteome</keyword>
<comment type="caution">
    <text evidence="2">The sequence shown here is derived from an EMBL/GenBank/DDBJ whole genome shotgun (WGS) entry which is preliminary data.</text>
</comment>
<proteinExistence type="predicted"/>